<dbReference type="EMBL" id="DF820456">
    <property type="protein sequence ID" value="GAK50671.1"/>
    <property type="molecule type" value="Genomic_DNA"/>
</dbReference>
<organism evidence="2">
    <name type="scientific">Candidatus Moduliflexus flocculans</name>
    <dbReference type="NCBI Taxonomy" id="1499966"/>
    <lineage>
        <taxon>Bacteria</taxon>
        <taxon>Candidatus Moduliflexota</taxon>
        <taxon>Candidatus Moduliflexia</taxon>
        <taxon>Candidatus Moduliflexales</taxon>
        <taxon>Candidatus Moduliflexaceae</taxon>
    </lineage>
</organism>
<keyword evidence="3" id="KW-1185">Reference proteome</keyword>
<feature type="chain" id="PRO_5006631501" evidence="1">
    <location>
        <begin position="26"/>
        <end position="445"/>
    </location>
</feature>
<dbReference type="Pfam" id="PF06980">
    <property type="entry name" value="DUF1302"/>
    <property type="match status" value="1"/>
</dbReference>
<feature type="signal peptide" evidence="1">
    <location>
        <begin position="1"/>
        <end position="25"/>
    </location>
</feature>
<evidence type="ECO:0000313" key="3">
    <source>
        <dbReference type="Proteomes" id="UP000030700"/>
    </source>
</evidence>
<dbReference type="Proteomes" id="UP000030700">
    <property type="component" value="Unassembled WGS sequence"/>
</dbReference>
<reference evidence="2" key="1">
    <citation type="journal article" date="2015" name="PeerJ">
        <title>First genomic representation of candidate bacterial phylum KSB3 points to enhanced environmental sensing as a trigger of wastewater bulking.</title>
        <authorList>
            <person name="Sekiguchi Y."/>
            <person name="Ohashi A."/>
            <person name="Parks D.H."/>
            <person name="Yamauchi T."/>
            <person name="Tyson G.W."/>
            <person name="Hugenholtz P."/>
        </authorList>
    </citation>
    <scope>NUCLEOTIDE SEQUENCE [LARGE SCALE GENOMIC DNA]</scope>
</reference>
<gene>
    <name evidence="2" type="ORF">U14_01904</name>
</gene>
<dbReference type="HOGENOM" id="CLU_031778_0_0_0"/>
<sequence>MNTRTFFRPISLLFLLCALAAPAQAQDENNESPGIWKKFSGAFDGYIENNTAYRIAEPTGFTKVKNSLDLKFNQNFGDVVNLKLDLLGVYDAIYDLDDDLAVEDEEDYRAYVDPREVTLNLSFQKFEMRLGRQIVNWEKTDSLRVLDAVNPLDLQEFIFADLADIRIPLWMGNFEYYFTPDYSLQFLLIPDMTFTELAHTGSEFELARAAVPAGLTLNVADEETPPVQVGNTEYGLRFQGVTGGWDFSLNYLYSWNDQPFKKKTLNASTSTLTVTPAHARVNIVGGSVVNVFFGTVVRFELAAKIGERFSVDDPTVKEMVVDKTDVEYALAFERDFWDMSWLLQAYQKYILDYEEMITPDDEVTTLFTLRVAKDLNQEETLKTEIRAEYRANDGDYHINPKLEYAITDAWKTTFGFDIIGGGDDDSFYGQFDEKDRVYAELRYSF</sequence>
<dbReference type="InterPro" id="IPR010727">
    <property type="entry name" value="DUF1302"/>
</dbReference>
<dbReference type="STRING" id="1499966.U14_01904"/>
<keyword evidence="1" id="KW-0732">Signal</keyword>
<protein>
    <submittedName>
        <fullName evidence="2">Uncharacterized protein</fullName>
    </submittedName>
</protein>
<evidence type="ECO:0000313" key="2">
    <source>
        <dbReference type="EMBL" id="GAK50671.1"/>
    </source>
</evidence>
<accession>A0A0S6VXC9</accession>
<dbReference type="AlphaFoldDB" id="A0A0S6VXC9"/>
<evidence type="ECO:0000256" key="1">
    <source>
        <dbReference type="SAM" id="SignalP"/>
    </source>
</evidence>
<name>A0A0S6VXC9_9BACT</name>
<proteinExistence type="predicted"/>